<comment type="similarity">
    <text evidence="2">Belongs to the CENP-C/MIF2 family.</text>
</comment>
<feature type="domain" description="Mif2/CENP-C cupin" evidence="6">
    <location>
        <begin position="346"/>
        <end position="431"/>
    </location>
</feature>
<evidence type="ECO:0000256" key="5">
    <source>
        <dbReference type="SAM" id="MobiDB-lite"/>
    </source>
</evidence>
<name>A0A9P6WEV4_MAUEX</name>
<evidence type="ECO:0000256" key="3">
    <source>
        <dbReference type="ARBA" id="ARBA00023125"/>
    </source>
</evidence>
<dbReference type="InterPro" id="IPR025974">
    <property type="entry name" value="Mif2/CENP-C_cupin"/>
</dbReference>
<dbReference type="PANTHER" id="PTHR16684:SF11">
    <property type="entry name" value="CENTROMERE PROTEIN C"/>
    <property type="match status" value="1"/>
</dbReference>
<dbReference type="GO" id="GO:0019237">
    <property type="term" value="F:centromeric DNA binding"/>
    <property type="evidence" value="ECO:0007669"/>
    <property type="project" value="InterPro"/>
</dbReference>
<reference evidence="7 8" key="1">
    <citation type="submission" date="2020-11" db="EMBL/GenBank/DDBJ databases">
        <title>Kefir isolates.</title>
        <authorList>
            <person name="Marcisauskas S."/>
            <person name="Kim Y."/>
            <person name="Blasche S."/>
        </authorList>
    </citation>
    <scope>NUCLEOTIDE SEQUENCE [LARGE SCALE GENOMIC DNA]</scope>
    <source>
        <strain evidence="7 8">OG2</strain>
    </source>
</reference>
<evidence type="ECO:0000313" key="7">
    <source>
        <dbReference type="EMBL" id="KAG0672493.1"/>
    </source>
</evidence>
<dbReference type="InterPro" id="IPR011051">
    <property type="entry name" value="RmlC_Cupin_sf"/>
</dbReference>
<feature type="region of interest" description="Disordered" evidence="5">
    <location>
        <begin position="200"/>
        <end position="220"/>
    </location>
</feature>
<dbReference type="OrthoDB" id="1939643at2759"/>
<dbReference type="AlphaFoldDB" id="A0A9P6WEV4"/>
<keyword evidence="8" id="KW-1185">Reference proteome</keyword>
<organism evidence="7 8">
    <name type="scientific">Maudiozyma exigua</name>
    <name type="common">Yeast</name>
    <name type="synonym">Kazachstania exigua</name>
    <dbReference type="NCBI Taxonomy" id="34358"/>
    <lineage>
        <taxon>Eukaryota</taxon>
        <taxon>Fungi</taxon>
        <taxon>Dikarya</taxon>
        <taxon>Ascomycota</taxon>
        <taxon>Saccharomycotina</taxon>
        <taxon>Saccharomycetes</taxon>
        <taxon>Saccharomycetales</taxon>
        <taxon>Saccharomycetaceae</taxon>
        <taxon>Maudiozyma</taxon>
    </lineage>
</organism>
<evidence type="ECO:0000256" key="2">
    <source>
        <dbReference type="ARBA" id="ARBA00010291"/>
    </source>
</evidence>
<feature type="compositionally biased region" description="Polar residues" evidence="5">
    <location>
        <begin position="283"/>
        <end position="300"/>
    </location>
</feature>
<dbReference type="InterPro" id="IPR028386">
    <property type="entry name" value="CENP-C/Mif2/cnp3"/>
</dbReference>
<sequence>MDFLEGGEKARKTGWVPKAVRKDQHNMENVDEFFNDTTEMSNVGRYSPCVRKSMTPIRNVLRAHSQSEINQKKTVGGLMIQGKYAQERHIPSTSNLDLMIERVGSDLNNPCKETVATSYETNYDLDSGNEISTDGALSDGNDSENVPYLDECKSSGVSEQETSFNTSDNAVLELECEQQELINQSADIAQTQHQVQYNEYPQGNNISDASDNDSYDSQNDSYVDDHIAQTGSKIRKSSRIKVPTLDYWRNERIVYKRKHPQQTLNIDKIITFVEGQHAKKATKQNPKSSKQLQMSLPPSIQDNDSEWLKDGLLTVRPSGQSVNVVVAMAPHHQQVSKTKSTKFNNFTMNTLFNDQNNFASGQLKIPVKGLKSQDNVGACSVTFHVTKGVIKVWINGQPFTCPTETTIQVPSFNTYKIVNIGRTEATIFFVQVCKETEH</sequence>
<feature type="region of interest" description="Disordered" evidence="5">
    <location>
        <begin position="126"/>
        <end position="147"/>
    </location>
</feature>
<gene>
    <name evidence="7" type="ORF">C6P45_001957</name>
</gene>
<dbReference type="SUPFAM" id="SSF51182">
    <property type="entry name" value="RmlC-like cupins"/>
    <property type="match status" value="1"/>
</dbReference>
<evidence type="ECO:0000259" key="6">
    <source>
        <dbReference type="Pfam" id="PF11699"/>
    </source>
</evidence>
<dbReference type="EMBL" id="PUHR01000002">
    <property type="protein sequence ID" value="KAG0672493.1"/>
    <property type="molecule type" value="Genomic_DNA"/>
</dbReference>
<dbReference type="PANTHER" id="PTHR16684">
    <property type="entry name" value="CENTROMERE PROTEIN C"/>
    <property type="match status" value="1"/>
</dbReference>
<dbReference type="GO" id="GO:0005634">
    <property type="term" value="C:nucleus"/>
    <property type="evidence" value="ECO:0007669"/>
    <property type="project" value="UniProtKB-SubCell"/>
</dbReference>
<dbReference type="Pfam" id="PF11699">
    <property type="entry name" value="CENP-C_C"/>
    <property type="match status" value="1"/>
</dbReference>
<keyword evidence="3" id="KW-0238">DNA-binding</keyword>
<accession>A0A9P6WEV4</accession>
<proteinExistence type="inferred from homology"/>
<dbReference type="GO" id="GO:0051382">
    <property type="term" value="P:kinetochore assembly"/>
    <property type="evidence" value="ECO:0007669"/>
    <property type="project" value="InterPro"/>
</dbReference>
<comment type="caution">
    <text evidence="7">The sequence shown here is derived from an EMBL/GenBank/DDBJ whole genome shotgun (WGS) entry which is preliminary data.</text>
</comment>
<evidence type="ECO:0000256" key="1">
    <source>
        <dbReference type="ARBA" id="ARBA00004123"/>
    </source>
</evidence>
<keyword evidence="4" id="KW-0539">Nucleus</keyword>
<protein>
    <recommendedName>
        <fullName evidence="6">Mif2/CENP-C cupin domain-containing protein</fullName>
    </recommendedName>
</protein>
<dbReference type="Proteomes" id="UP000750334">
    <property type="component" value="Unassembled WGS sequence"/>
</dbReference>
<evidence type="ECO:0000256" key="4">
    <source>
        <dbReference type="ARBA" id="ARBA00023242"/>
    </source>
</evidence>
<evidence type="ECO:0000313" key="8">
    <source>
        <dbReference type="Proteomes" id="UP000750334"/>
    </source>
</evidence>
<dbReference type="InterPro" id="IPR014710">
    <property type="entry name" value="RmlC-like_jellyroll"/>
</dbReference>
<feature type="region of interest" description="Disordered" evidence="5">
    <location>
        <begin position="278"/>
        <end position="300"/>
    </location>
</feature>
<dbReference type="GO" id="GO:0000776">
    <property type="term" value="C:kinetochore"/>
    <property type="evidence" value="ECO:0007669"/>
    <property type="project" value="InterPro"/>
</dbReference>
<dbReference type="GO" id="GO:0051315">
    <property type="term" value="P:attachment of mitotic spindle microtubules to kinetochore"/>
    <property type="evidence" value="ECO:0007669"/>
    <property type="project" value="TreeGrafter"/>
</dbReference>
<dbReference type="Gene3D" id="2.60.120.10">
    <property type="entry name" value="Jelly Rolls"/>
    <property type="match status" value="1"/>
</dbReference>
<dbReference type="GO" id="GO:0051455">
    <property type="term" value="P:spindle attachment to meiosis I kinetochore"/>
    <property type="evidence" value="ECO:0007669"/>
    <property type="project" value="TreeGrafter"/>
</dbReference>
<comment type="subcellular location">
    <subcellularLocation>
        <location evidence="1">Nucleus</location>
    </subcellularLocation>
</comment>